<comment type="caution">
    <text evidence="2">The sequence shown here is derived from an EMBL/GenBank/DDBJ whole genome shotgun (WGS) entry which is preliminary data.</text>
</comment>
<feature type="compositionally biased region" description="Basic and acidic residues" evidence="1">
    <location>
        <begin position="189"/>
        <end position="202"/>
    </location>
</feature>
<feature type="compositionally biased region" description="Polar residues" evidence="1">
    <location>
        <begin position="212"/>
        <end position="229"/>
    </location>
</feature>
<sequence length="331" mass="37220">MLPSIGTTFNFTFDGSLSTMHVSGVYSMQAVTGPDMKTIIGYRNWQSYSGEYNGIFYGVSYLNGTYLQAFVDPNTQECINVFAEIMDCTNWLNTGIVNWDSRCSFVRVDSPISGAMSLTIVVSTSDLMRPVNFSGTTTMTGSPDKVTISKRRRSFSINEKPHKKKVNKVNPQQTENVRTIPSATIIQQQDKKPETIKNKPVIEEVQPETHVPDQQTNPPSNKDNKSSCSETSLSKFFHKSKQLKISASALAINDVSDDNDDKTANNTISSWSSLTYSGPTHRLNAQSYDFVPKNNFETIKISDDVNYKEKSKLVLDNVKKRLREQQQLYKK</sequence>
<dbReference type="EMBL" id="CAJOBF010000570">
    <property type="protein sequence ID" value="CAF3837294.1"/>
    <property type="molecule type" value="Genomic_DNA"/>
</dbReference>
<evidence type="ECO:0000256" key="1">
    <source>
        <dbReference type="SAM" id="MobiDB-lite"/>
    </source>
</evidence>
<evidence type="ECO:0000313" key="3">
    <source>
        <dbReference type="Proteomes" id="UP000663842"/>
    </source>
</evidence>
<evidence type="ECO:0000313" key="2">
    <source>
        <dbReference type="EMBL" id="CAF3837294.1"/>
    </source>
</evidence>
<name>A0A819DRT0_9BILA</name>
<feature type="region of interest" description="Disordered" evidence="1">
    <location>
        <begin position="152"/>
        <end position="229"/>
    </location>
</feature>
<reference evidence="2" key="1">
    <citation type="submission" date="2021-02" db="EMBL/GenBank/DDBJ databases">
        <authorList>
            <person name="Nowell W R."/>
        </authorList>
    </citation>
    <scope>NUCLEOTIDE SEQUENCE</scope>
</reference>
<dbReference type="AlphaFoldDB" id="A0A819DRT0"/>
<feature type="compositionally biased region" description="Polar residues" evidence="1">
    <location>
        <begin position="174"/>
        <end position="188"/>
    </location>
</feature>
<accession>A0A819DRT0</accession>
<proteinExistence type="predicted"/>
<organism evidence="2 3">
    <name type="scientific">Rotaria magnacalcarata</name>
    <dbReference type="NCBI Taxonomy" id="392030"/>
    <lineage>
        <taxon>Eukaryota</taxon>
        <taxon>Metazoa</taxon>
        <taxon>Spiralia</taxon>
        <taxon>Gnathifera</taxon>
        <taxon>Rotifera</taxon>
        <taxon>Eurotatoria</taxon>
        <taxon>Bdelloidea</taxon>
        <taxon>Philodinida</taxon>
        <taxon>Philodinidae</taxon>
        <taxon>Rotaria</taxon>
    </lineage>
</organism>
<gene>
    <name evidence="2" type="ORF">UXM345_LOCUS6991</name>
</gene>
<dbReference type="Proteomes" id="UP000663842">
    <property type="component" value="Unassembled WGS sequence"/>
</dbReference>
<protein>
    <submittedName>
        <fullName evidence="2">Uncharacterized protein</fullName>
    </submittedName>
</protein>